<sequence length="335" mass="37697">MVNRRAVQTAPARNRACIEGRIGMSSLIILRRIQVENANAIAGHTYGFPAISHFLGFTHALSRQLQASHGLTLEGCGVVCHQHQLHAYGSGWNRSFALTRNPLTKEEKTAAFNEEGRMHLTVSLLIECHGMLPGEDGLEALKQQLQRLSLRQRLAGGLIVDIERVSIDDMPADDGSTRGLMRRLLPGFVLLDRTPLLQSHFQDLQQANPQAEMLDAWLDFAALKHQAVRSPDDEVNWQALPKPEGGYLVPLMTGYRAISPLYAPGEVEKTRDPSTPFCFAEAIYGVGEWRGAHRINDINRILWRYHYQHGTYRCLQTADDLNRAADDYDELEFNY</sequence>
<keyword evidence="2" id="KW-1185">Reference proteome</keyword>
<organism evidence="1 2">
    <name type="scientific">Dickeya dadantii (strain 3937)</name>
    <name type="common">Erwinia chrysanthemi (strain 3937)</name>
    <dbReference type="NCBI Taxonomy" id="198628"/>
    <lineage>
        <taxon>Bacteria</taxon>
        <taxon>Pseudomonadati</taxon>
        <taxon>Pseudomonadota</taxon>
        <taxon>Gammaproteobacteria</taxon>
        <taxon>Enterobacterales</taxon>
        <taxon>Pectobacteriaceae</taxon>
        <taxon>Dickeya</taxon>
    </lineage>
</organism>
<protein>
    <recommendedName>
        <fullName evidence="3">CRISPR-associated protein, Csy2 family</fullName>
    </recommendedName>
</protein>
<proteinExistence type="predicted"/>
<dbReference type="Pfam" id="PF09614">
    <property type="entry name" value="Cas_Csy2"/>
    <property type="match status" value="1"/>
</dbReference>
<name>E0SF91_DICD3</name>
<evidence type="ECO:0000313" key="1">
    <source>
        <dbReference type="EMBL" id="ADM99943.1"/>
    </source>
</evidence>
<dbReference type="NCBIfam" id="TIGR02565">
    <property type="entry name" value="cas_Csy2"/>
    <property type="match status" value="1"/>
</dbReference>
<evidence type="ECO:0008006" key="3">
    <source>
        <dbReference type="Google" id="ProtNLM"/>
    </source>
</evidence>
<dbReference type="InterPro" id="IPR013398">
    <property type="entry name" value="CRISPR-assoc_prot_Csy2"/>
</dbReference>
<dbReference type="HOGENOM" id="CLU_073578_0_0_6"/>
<reference evidence="1 2" key="1">
    <citation type="journal article" date="2011" name="J. Bacteriol.">
        <title>Genome sequence of the plant-pathogenic bacterium Dickeya dadantii 3937.</title>
        <authorList>
            <person name="Glasner J.D."/>
            <person name="Yang C.H."/>
            <person name="Reverchon S."/>
            <person name="Hugouvieux-Cotte-Pattat N."/>
            <person name="Condemine G."/>
            <person name="Bohin J.P."/>
            <person name="Van Gijsegem F."/>
            <person name="Yang S."/>
            <person name="Franza T."/>
            <person name="Expert D."/>
            <person name="Plunkett G. III"/>
            <person name="San Francisco M.J."/>
            <person name="Charkowski A.O."/>
            <person name="Py B."/>
            <person name="Bell K."/>
            <person name="Rauscher L."/>
            <person name="Rodriguez-Palenzuela P."/>
            <person name="Toussaint A."/>
            <person name="Holeva M.C."/>
            <person name="He S.Y."/>
            <person name="Douet V."/>
            <person name="Boccara M."/>
            <person name="Blanco C."/>
            <person name="Toth I."/>
            <person name="Anderson B.D."/>
            <person name="Biehl B.S."/>
            <person name="Mau B."/>
            <person name="Flynn S.M."/>
            <person name="Barras F."/>
            <person name="Lindeberg M."/>
            <person name="Birch P.R."/>
            <person name="Tsuyumu S."/>
            <person name="Shi X."/>
            <person name="Hibbing M."/>
            <person name="Yap M.N."/>
            <person name="Carpentier M."/>
            <person name="Dassa E."/>
            <person name="Umehara M."/>
            <person name="Kim J.F."/>
            <person name="Rusch M."/>
            <person name="Soni P."/>
            <person name="Mayhew G.F."/>
            <person name="Fouts D.E."/>
            <person name="Gill S.R."/>
            <person name="Blattner F.R."/>
            <person name="Keen N.T."/>
            <person name="Perna N.T."/>
        </authorList>
    </citation>
    <scope>NUCLEOTIDE SEQUENCE [LARGE SCALE GENOMIC DNA]</scope>
    <source>
        <strain evidence="1 2">3937</strain>
    </source>
</reference>
<gene>
    <name evidence="1" type="ordered locus">Dda3937_03455</name>
</gene>
<dbReference type="AlphaFoldDB" id="E0SF91"/>
<dbReference type="KEGG" id="ddd:Dda3937_03455"/>
<dbReference type="STRING" id="198628.Dda3937_03455"/>
<dbReference type="EMBL" id="CP002038">
    <property type="protein sequence ID" value="ADM99943.1"/>
    <property type="molecule type" value="Genomic_DNA"/>
</dbReference>
<evidence type="ECO:0000313" key="2">
    <source>
        <dbReference type="Proteomes" id="UP000006859"/>
    </source>
</evidence>
<dbReference type="Proteomes" id="UP000006859">
    <property type="component" value="Chromosome"/>
</dbReference>
<accession>E0SF91</accession>
<dbReference type="CDD" id="cd09736">
    <property type="entry name" value="Csy2_I-F"/>
    <property type="match status" value="1"/>
</dbReference>
<dbReference type="eggNOG" id="ENOG502Z9HE">
    <property type="taxonomic scope" value="Bacteria"/>
</dbReference>